<protein>
    <recommendedName>
        <fullName evidence="3">Aminotransferase-like plant mobile domain-containing protein</fullName>
    </recommendedName>
</protein>
<evidence type="ECO:0000256" key="2">
    <source>
        <dbReference type="SAM" id="MobiDB-lite"/>
    </source>
</evidence>
<dbReference type="EMBL" id="LNRQ01000004">
    <property type="protein sequence ID" value="KZM97104.1"/>
    <property type="molecule type" value="Genomic_DNA"/>
</dbReference>
<feature type="compositionally biased region" description="Polar residues" evidence="2">
    <location>
        <begin position="138"/>
        <end position="171"/>
    </location>
</feature>
<accession>A0A165A8P5</accession>
<gene>
    <name evidence="4" type="ORF">DCAR_015534</name>
</gene>
<sequence length="535" mass="59552">MSSSATIVNDRKHGDCAQQPSTATGRLQGTQRQLPVNQSLPSADVDRVAAAATRQRTPSTPDVEQGTGTTNARCPSQRKRQPPITAAEPGTGAENMRRTKQRATPTAAVQSSTGTEISRVPSQMRTHTPIVAVEPGTSAGNTRRTKQRTTPTAAVQLGNGTANSRQPSQRRTAAPIAAVEPSTGADNMRRAKKRTTATTAVQSGRRERNSTHKRAKSSPRMTDEEEGDAEEDNNRPKRQPIFERDLTPEQRDIPDTELLHRLGYHLSAYARAGLFWAFEYLDVSRPEHHDADVFPRARRWICPKGSTNNESTQFLANRCKLNFVEESQVTWQPYLSSAIYGSDVLMYSLFLSKRRVPFQGIGTWEYYLGERCRRQLGFRCQVPNDPPQMMHGPKDRPEDVRAVTLVKVGLDYASWFANNSIGNILNVTRSLGGPEIAGKVIDQWLAKHQPNLILVEQSQYEKIKEDRNALEEECAKLREELREIYRCLDKAKDLLFVLAGSLMLPAPYVRLPHLALGSDSPQVHGCVYTCISSSP</sequence>
<feature type="compositionally biased region" description="Low complexity" evidence="2">
    <location>
        <begin position="48"/>
        <end position="57"/>
    </location>
</feature>
<dbReference type="AlphaFoldDB" id="A0A165A8P5"/>
<dbReference type="Gramene" id="KZM97104">
    <property type="protein sequence ID" value="KZM97104"/>
    <property type="gene ID" value="DCAR_015534"/>
</dbReference>
<comment type="caution">
    <text evidence="4">The sequence shown here is derived from an EMBL/GenBank/DDBJ whole genome shotgun (WGS) entry which is preliminary data.</text>
</comment>
<feature type="compositionally biased region" description="Basic and acidic residues" evidence="2">
    <location>
        <begin position="232"/>
        <end position="250"/>
    </location>
</feature>
<feature type="region of interest" description="Disordered" evidence="2">
    <location>
        <begin position="1"/>
        <end position="250"/>
    </location>
</feature>
<evidence type="ECO:0000259" key="3">
    <source>
        <dbReference type="Pfam" id="PF10536"/>
    </source>
</evidence>
<dbReference type="Pfam" id="PF10536">
    <property type="entry name" value="PMD"/>
    <property type="match status" value="1"/>
</dbReference>
<feature type="coiled-coil region" evidence="1">
    <location>
        <begin position="453"/>
        <end position="494"/>
    </location>
</feature>
<organism evidence="4">
    <name type="scientific">Daucus carota subsp. sativus</name>
    <name type="common">Carrot</name>
    <dbReference type="NCBI Taxonomy" id="79200"/>
    <lineage>
        <taxon>Eukaryota</taxon>
        <taxon>Viridiplantae</taxon>
        <taxon>Streptophyta</taxon>
        <taxon>Embryophyta</taxon>
        <taxon>Tracheophyta</taxon>
        <taxon>Spermatophyta</taxon>
        <taxon>Magnoliopsida</taxon>
        <taxon>eudicotyledons</taxon>
        <taxon>Gunneridae</taxon>
        <taxon>Pentapetalae</taxon>
        <taxon>asterids</taxon>
        <taxon>campanulids</taxon>
        <taxon>Apiales</taxon>
        <taxon>Apiaceae</taxon>
        <taxon>Apioideae</taxon>
        <taxon>Scandiceae</taxon>
        <taxon>Daucinae</taxon>
        <taxon>Daucus</taxon>
        <taxon>Daucus sect. Daucus</taxon>
    </lineage>
</organism>
<feature type="compositionally biased region" description="Polar residues" evidence="2">
    <location>
        <begin position="102"/>
        <end position="126"/>
    </location>
</feature>
<evidence type="ECO:0000256" key="1">
    <source>
        <dbReference type="SAM" id="Coils"/>
    </source>
</evidence>
<evidence type="ECO:0000313" key="4">
    <source>
        <dbReference type="EMBL" id="KZM97104.1"/>
    </source>
</evidence>
<name>A0A165A8P5_DAUCS</name>
<reference evidence="4" key="1">
    <citation type="journal article" date="2016" name="Nat. Genet.">
        <title>A high-quality carrot genome assembly provides new insights into carotenoid accumulation and asterid genome evolution.</title>
        <authorList>
            <person name="Iorizzo M."/>
            <person name="Ellison S."/>
            <person name="Senalik D."/>
            <person name="Zeng P."/>
            <person name="Satapoomin P."/>
            <person name="Huang J."/>
            <person name="Bowman M."/>
            <person name="Iovene M."/>
            <person name="Sanseverino W."/>
            <person name="Cavagnaro P."/>
            <person name="Yildiz M."/>
            <person name="Macko-Podgorni A."/>
            <person name="Moranska E."/>
            <person name="Grzebelus E."/>
            <person name="Grzebelus D."/>
            <person name="Ashrafi H."/>
            <person name="Zheng Z."/>
            <person name="Cheng S."/>
            <person name="Spooner D."/>
            <person name="Van Deynze A."/>
            <person name="Simon P."/>
        </authorList>
    </citation>
    <scope>NUCLEOTIDE SEQUENCE [LARGE SCALE GENOMIC DNA]</scope>
    <source>
        <tissue evidence="4">Leaf</tissue>
    </source>
</reference>
<keyword evidence="1" id="KW-0175">Coiled coil</keyword>
<dbReference type="InterPro" id="IPR019557">
    <property type="entry name" value="AminoTfrase-like_pln_mobile"/>
</dbReference>
<feature type="compositionally biased region" description="Polar residues" evidence="2">
    <location>
        <begin position="18"/>
        <end position="41"/>
    </location>
</feature>
<feature type="compositionally biased region" description="Polar residues" evidence="2">
    <location>
        <begin position="58"/>
        <end position="74"/>
    </location>
</feature>
<feature type="domain" description="Aminotransferase-like plant mobile" evidence="3">
    <location>
        <begin position="275"/>
        <end position="386"/>
    </location>
</feature>
<proteinExistence type="predicted"/>